<dbReference type="STRING" id="31234.E3MMS0"/>
<dbReference type="eggNOG" id="ENOG502TFY0">
    <property type="taxonomic scope" value="Eukaryota"/>
</dbReference>
<feature type="compositionally biased region" description="Low complexity" evidence="1">
    <location>
        <begin position="220"/>
        <end position="233"/>
    </location>
</feature>
<dbReference type="FunCoup" id="E3MMS0">
    <property type="interactions" value="7"/>
</dbReference>
<dbReference type="AlphaFoldDB" id="E3MMS0"/>
<accession>E3MMS0</accession>
<proteinExistence type="predicted"/>
<dbReference type="OMA" id="QRRMSHF"/>
<protein>
    <submittedName>
        <fullName evidence="2">Uncharacterized protein</fullName>
    </submittedName>
</protein>
<evidence type="ECO:0000256" key="1">
    <source>
        <dbReference type="SAM" id="MobiDB-lite"/>
    </source>
</evidence>
<feature type="compositionally biased region" description="Polar residues" evidence="1">
    <location>
        <begin position="234"/>
        <end position="244"/>
    </location>
</feature>
<dbReference type="HOGENOM" id="CLU_033105_0_0_1"/>
<evidence type="ECO:0000313" key="3">
    <source>
        <dbReference type="Proteomes" id="UP000008281"/>
    </source>
</evidence>
<feature type="region of interest" description="Disordered" evidence="1">
    <location>
        <begin position="280"/>
        <end position="299"/>
    </location>
</feature>
<dbReference type="OrthoDB" id="6247020at2759"/>
<dbReference type="InParanoid" id="E3MMS0"/>
<keyword evidence="3" id="KW-1185">Reference proteome</keyword>
<organism evidence="3">
    <name type="scientific">Caenorhabditis remanei</name>
    <name type="common">Caenorhabditis vulgaris</name>
    <dbReference type="NCBI Taxonomy" id="31234"/>
    <lineage>
        <taxon>Eukaryota</taxon>
        <taxon>Metazoa</taxon>
        <taxon>Ecdysozoa</taxon>
        <taxon>Nematoda</taxon>
        <taxon>Chromadorea</taxon>
        <taxon>Rhabditida</taxon>
        <taxon>Rhabditina</taxon>
        <taxon>Rhabditomorpha</taxon>
        <taxon>Rhabditoidea</taxon>
        <taxon>Rhabditidae</taxon>
        <taxon>Peloderinae</taxon>
        <taxon>Caenorhabditis</taxon>
    </lineage>
</organism>
<dbReference type="Proteomes" id="UP000008281">
    <property type="component" value="Unassembled WGS sequence"/>
</dbReference>
<feature type="region of interest" description="Disordered" evidence="1">
    <location>
        <begin position="319"/>
        <end position="341"/>
    </location>
</feature>
<name>E3MMS0_CAERE</name>
<reference evidence="2" key="1">
    <citation type="submission" date="2007-07" db="EMBL/GenBank/DDBJ databases">
        <title>PCAP assembly of the Caenorhabditis remanei genome.</title>
        <authorList>
            <consortium name="The Caenorhabditis remanei Sequencing Consortium"/>
            <person name="Wilson R.K."/>
        </authorList>
    </citation>
    <scope>NUCLEOTIDE SEQUENCE [LARGE SCALE GENOMIC DNA]</scope>
    <source>
        <strain evidence="2">PB4641</strain>
    </source>
</reference>
<dbReference type="EMBL" id="DS268458">
    <property type="protein sequence ID" value="EFP05185.1"/>
    <property type="molecule type" value="Genomic_DNA"/>
</dbReference>
<sequence>MKRAQLTRERESKWFNIQLIFFPPELRSLSQHHQFEHDRQRRMSHFARSNAVHYAAAPPPRKQISSPLPEIPRRIYDRGHAHSRSWNPGAQPSPPPLLDPNPYRQFYEPVIQKRSTAQDVVDDSYVLQVSSSRRLEVPIIQEPPSPTPLNSERRRSHVVQRQAKSFETNPVERRHPLDHRSYTLQSAVEAQREEVSAACQSLWAAKGHLEQLDALGISEPSSVSTSFESNTDSQATADTVERQASQVAKAKRSVFNKTHHVESDIFGSLPHIKKRLTLEEARTRSTESRKNSAREWEKERKKNNLNILLQRQFLSTAAVSSMESNNSTDDSDQRFSNSFDSTRSELERRRLSLLNQADANSSDEACSSVQRINNRDYSVDLRSDSLFREWSRIDPAYDPLDRRLQRGHTVDHSVMNFSQPRHFQRQFSLATSPIAQTPSRRQQTMVSYRN</sequence>
<gene>
    <name evidence="2" type="ORF">CRE_04016</name>
</gene>
<evidence type="ECO:0000313" key="2">
    <source>
        <dbReference type="EMBL" id="EFP05185.1"/>
    </source>
</evidence>
<feature type="region of interest" description="Disordered" evidence="1">
    <location>
        <begin position="220"/>
        <end position="244"/>
    </location>
</feature>